<gene>
    <name evidence="1" type="ORF">AW06_001827</name>
</gene>
<protein>
    <submittedName>
        <fullName evidence="1">Uncharacterized protein</fullName>
    </submittedName>
</protein>
<comment type="caution">
    <text evidence="1">The sequence shown here is derived from an EMBL/GenBank/DDBJ whole genome shotgun (WGS) entry which is preliminary data.</text>
</comment>
<dbReference type="STRING" id="1453999.AW06_001827"/>
<accession>A0A080M771</accession>
<sequence length="38" mass="4181">MPIETFIVTVYCLVCEALNTVVRRESAQARVPAKIVGC</sequence>
<dbReference type="EMBL" id="JDST02000035">
    <property type="protein sequence ID" value="KFB77068.1"/>
    <property type="molecule type" value="Genomic_DNA"/>
</dbReference>
<dbReference type="AlphaFoldDB" id="A0A080M771"/>
<proteinExistence type="predicted"/>
<evidence type="ECO:0000313" key="2">
    <source>
        <dbReference type="Proteomes" id="UP000021315"/>
    </source>
</evidence>
<keyword evidence="2" id="KW-1185">Reference proteome</keyword>
<dbReference type="Proteomes" id="UP000021315">
    <property type="component" value="Unassembled WGS sequence"/>
</dbReference>
<evidence type="ECO:0000313" key="1">
    <source>
        <dbReference type="EMBL" id="KFB77068.1"/>
    </source>
</evidence>
<organism evidence="1 2">
    <name type="scientific">Candidatus Accumulibacter cognatus</name>
    <dbReference type="NCBI Taxonomy" id="2954383"/>
    <lineage>
        <taxon>Bacteria</taxon>
        <taxon>Pseudomonadati</taxon>
        <taxon>Pseudomonadota</taxon>
        <taxon>Betaproteobacteria</taxon>
        <taxon>Candidatus Accumulibacter</taxon>
    </lineage>
</organism>
<reference evidence="1" key="1">
    <citation type="submission" date="2014-02" db="EMBL/GenBank/DDBJ databases">
        <title>Expanding our view of genomic diversity in Candidatus Accumulibacter clades.</title>
        <authorList>
            <person name="Skennerton C.T."/>
            <person name="Barr J.J."/>
            <person name="Slater F.R."/>
            <person name="Bond P.L."/>
            <person name="Tyson G.W."/>
        </authorList>
    </citation>
    <scope>NUCLEOTIDE SEQUENCE [LARGE SCALE GENOMIC DNA]</scope>
</reference>
<name>A0A080M771_9PROT</name>